<gene>
    <name evidence="3" type="ORF">E1212_19605</name>
</gene>
<dbReference type="InterPro" id="IPR001509">
    <property type="entry name" value="Epimerase_deHydtase"/>
</dbReference>
<dbReference type="Gene3D" id="3.40.50.720">
    <property type="entry name" value="NAD(P)-binding Rossmann-like Domain"/>
    <property type="match status" value="1"/>
</dbReference>
<dbReference type="RefSeq" id="WP_131985536.1">
    <property type="nucleotide sequence ID" value="NZ_SMKL01000048.1"/>
</dbReference>
<dbReference type="EMBL" id="SMKL01000048">
    <property type="protein sequence ID" value="TDC48936.1"/>
    <property type="molecule type" value="Genomic_DNA"/>
</dbReference>
<evidence type="ECO:0000256" key="1">
    <source>
        <dbReference type="ARBA" id="ARBA00007637"/>
    </source>
</evidence>
<proteinExistence type="inferred from homology"/>
<dbReference type="Proteomes" id="UP000295621">
    <property type="component" value="Unassembled WGS sequence"/>
</dbReference>
<dbReference type="SUPFAM" id="SSF51735">
    <property type="entry name" value="NAD(P)-binding Rossmann-fold domains"/>
    <property type="match status" value="1"/>
</dbReference>
<dbReference type="InterPro" id="IPR057326">
    <property type="entry name" value="KR_dom"/>
</dbReference>
<sequence length="319" mass="33285">MTGRVLVTGGLGSIGAHTARALLDLGGSVVLTRRRPTPLPSFLAGYGPDRVAVADVDVTDTAAVLAIGREHAIGGVVHLAAAGLEVTDPVAFLRANTAGLLNVLQGAQEWGVTRFAVASSIGSYAGNEPGPWHEGLGLALNVPIHQIPAFKLGAEVFTNLTARQSGFDAVNLRIGSVWGPLGHPESPFLPIPWWVRAAVQGVTPALAEPPYADDGGDRVYVKDCGRAIALLMTADRLAHDTYNVSSGEPATHREFADAIAAAVPGTEVELKPGRSPGAPERDPFLDVSRLRAGTGFAPEYDVERGVADYVAWLRAGNAS</sequence>
<dbReference type="Pfam" id="PF01370">
    <property type="entry name" value="Epimerase"/>
    <property type="match status" value="1"/>
</dbReference>
<feature type="domain" description="Ketoreductase" evidence="2">
    <location>
        <begin position="3"/>
        <end position="146"/>
    </location>
</feature>
<reference evidence="3 4" key="1">
    <citation type="submission" date="2019-02" db="EMBL/GenBank/DDBJ databases">
        <title>Draft genome sequences of novel Actinobacteria.</title>
        <authorList>
            <person name="Sahin N."/>
            <person name="Ay H."/>
            <person name="Saygin H."/>
        </authorList>
    </citation>
    <scope>NUCLEOTIDE SEQUENCE [LARGE SCALE GENOMIC DNA]</scope>
    <source>
        <strain evidence="3 4">KC603</strain>
    </source>
</reference>
<dbReference type="PANTHER" id="PTHR43000">
    <property type="entry name" value="DTDP-D-GLUCOSE 4,6-DEHYDRATASE-RELATED"/>
    <property type="match status" value="1"/>
</dbReference>
<organism evidence="3 4">
    <name type="scientific">Jiangella ureilytica</name>
    <dbReference type="NCBI Taxonomy" id="2530374"/>
    <lineage>
        <taxon>Bacteria</taxon>
        <taxon>Bacillati</taxon>
        <taxon>Actinomycetota</taxon>
        <taxon>Actinomycetes</taxon>
        <taxon>Jiangellales</taxon>
        <taxon>Jiangellaceae</taxon>
        <taxon>Jiangella</taxon>
    </lineage>
</organism>
<name>A0A4R4RI19_9ACTN</name>
<keyword evidence="4" id="KW-1185">Reference proteome</keyword>
<protein>
    <submittedName>
        <fullName evidence="3">NAD(P)-dependent oxidoreductase</fullName>
    </submittedName>
</protein>
<dbReference type="OrthoDB" id="9801785at2"/>
<evidence type="ECO:0000259" key="2">
    <source>
        <dbReference type="SMART" id="SM00822"/>
    </source>
</evidence>
<comment type="caution">
    <text evidence="3">The sequence shown here is derived from an EMBL/GenBank/DDBJ whole genome shotgun (WGS) entry which is preliminary data.</text>
</comment>
<dbReference type="InterPro" id="IPR036291">
    <property type="entry name" value="NAD(P)-bd_dom_sf"/>
</dbReference>
<comment type="similarity">
    <text evidence="1">Belongs to the NAD(P)-dependent epimerase/dehydratase family.</text>
</comment>
<accession>A0A4R4RI19</accession>
<dbReference type="AlphaFoldDB" id="A0A4R4RI19"/>
<dbReference type="SMART" id="SM00822">
    <property type="entry name" value="PKS_KR"/>
    <property type="match status" value="1"/>
</dbReference>
<evidence type="ECO:0000313" key="4">
    <source>
        <dbReference type="Proteomes" id="UP000295621"/>
    </source>
</evidence>
<evidence type="ECO:0000313" key="3">
    <source>
        <dbReference type="EMBL" id="TDC48936.1"/>
    </source>
</evidence>